<comment type="caution">
    <text evidence="2">The sequence shown here is derived from an EMBL/GenBank/DDBJ whole genome shotgun (WGS) entry which is preliminary data.</text>
</comment>
<protein>
    <submittedName>
        <fullName evidence="2">Uncharacterized protein</fullName>
    </submittedName>
</protein>
<dbReference type="EMBL" id="JAJSOW010000107">
    <property type="protein sequence ID" value="KAI9157703.1"/>
    <property type="molecule type" value="Genomic_DNA"/>
</dbReference>
<feature type="compositionally biased region" description="Basic and acidic residues" evidence="1">
    <location>
        <begin position="136"/>
        <end position="151"/>
    </location>
</feature>
<proteinExistence type="predicted"/>
<name>A0AAD5IBT4_ACENE</name>
<feature type="region of interest" description="Disordered" evidence="1">
    <location>
        <begin position="53"/>
        <end position="157"/>
    </location>
</feature>
<evidence type="ECO:0000313" key="3">
    <source>
        <dbReference type="Proteomes" id="UP001064489"/>
    </source>
</evidence>
<sequence>MYPMIFLSLNITFSNPKQVHSFNLPPPKTRRIFPNQNLYIMGGCASVPKEFLNRPEEEPAKVEQEQEQKPESAETVATATAAPEEKTDGGDTQKVDKEAPLVELSEPEKKAEVAAADQPAAQVTTETKVEAGAGVRAEEAKTDSDKDDKTDAPLITV</sequence>
<feature type="compositionally biased region" description="Low complexity" evidence="1">
    <location>
        <begin position="113"/>
        <end position="123"/>
    </location>
</feature>
<dbReference type="Proteomes" id="UP001064489">
    <property type="component" value="Chromosome 12"/>
</dbReference>
<accession>A0AAD5IBT4</accession>
<dbReference type="AlphaFoldDB" id="A0AAD5IBT4"/>
<evidence type="ECO:0000313" key="2">
    <source>
        <dbReference type="EMBL" id="KAI9157703.1"/>
    </source>
</evidence>
<keyword evidence="3" id="KW-1185">Reference proteome</keyword>
<organism evidence="2 3">
    <name type="scientific">Acer negundo</name>
    <name type="common">Box elder</name>
    <dbReference type="NCBI Taxonomy" id="4023"/>
    <lineage>
        <taxon>Eukaryota</taxon>
        <taxon>Viridiplantae</taxon>
        <taxon>Streptophyta</taxon>
        <taxon>Embryophyta</taxon>
        <taxon>Tracheophyta</taxon>
        <taxon>Spermatophyta</taxon>
        <taxon>Magnoliopsida</taxon>
        <taxon>eudicotyledons</taxon>
        <taxon>Gunneridae</taxon>
        <taxon>Pentapetalae</taxon>
        <taxon>rosids</taxon>
        <taxon>malvids</taxon>
        <taxon>Sapindales</taxon>
        <taxon>Sapindaceae</taxon>
        <taxon>Hippocastanoideae</taxon>
        <taxon>Acereae</taxon>
        <taxon>Acer</taxon>
    </lineage>
</organism>
<reference evidence="2" key="2">
    <citation type="submission" date="2023-02" db="EMBL/GenBank/DDBJ databases">
        <authorList>
            <person name="Swenson N.G."/>
            <person name="Wegrzyn J.L."/>
            <person name="Mcevoy S.L."/>
        </authorList>
    </citation>
    <scope>NUCLEOTIDE SEQUENCE</scope>
    <source>
        <strain evidence="2">91603</strain>
        <tissue evidence="2">Leaf</tissue>
    </source>
</reference>
<feature type="compositionally biased region" description="Basic and acidic residues" evidence="1">
    <location>
        <begin position="83"/>
        <end position="112"/>
    </location>
</feature>
<feature type="compositionally biased region" description="Basic and acidic residues" evidence="1">
    <location>
        <begin position="53"/>
        <end position="72"/>
    </location>
</feature>
<feature type="compositionally biased region" description="Low complexity" evidence="1">
    <location>
        <begin position="73"/>
        <end position="82"/>
    </location>
</feature>
<gene>
    <name evidence="2" type="ORF">LWI28_026635</name>
</gene>
<reference evidence="2" key="1">
    <citation type="journal article" date="2022" name="Plant J.">
        <title>Strategies of tolerance reflected in two North American maple genomes.</title>
        <authorList>
            <person name="McEvoy S.L."/>
            <person name="Sezen U.U."/>
            <person name="Trouern-Trend A."/>
            <person name="McMahon S.M."/>
            <person name="Schaberg P.G."/>
            <person name="Yang J."/>
            <person name="Wegrzyn J.L."/>
            <person name="Swenson N.G."/>
        </authorList>
    </citation>
    <scope>NUCLEOTIDE SEQUENCE</scope>
    <source>
        <strain evidence="2">91603</strain>
    </source>
</reference>
<evidence type="ECO:0000256" key="1">
    <source>
        <dbReference type="SAM" id="MobiDB-lite"/>
    </source>
</evidence>